<comment type="pathway">
    <text evidence="9">Phospholipid metabolism; phosphatidylethanolamine biosynthesis; phosphatidylethanolamine from ethanolamine: step 2/3.</text>
</comment>
<keyword evidence="7" id="KW-0594">Phospholipid biosynthesis</keyword>
<comment type="pathway">
    <text evidence="1">Lipid metabolism.</text>
</comment>
<reference evidence="14" key="1">
    <citation type="journal article" date="2016" name="Proc. Natl. Acad. Sci. U.S.A.">
        <title>Comparative genomics of biotechnologically important yeasts.</title>
        <authorList>
            <person name="Riley R."/>
            <person name="Haridas S."/>
            <person name="Wolfe K.H."/>
            <person name="Lopes M.R."/>
            <person name="Hittinger C.T."/>
            <person name="Goeker M."/>
            <person name="Salamov A.A."/>
            <person name="Wisecaver J.H."/>
            <person name="Long T.M."/>
            <person name="Calvey C.H."/>
            <person name="Aerts A.L."/>
            <person name="Barry K.W."/>
            <person name="Choi C."/>
            <person name="Clum A."/>
            <person name="Coughlan A.Y."/>
            <person name="Deshpande S."/>
            <person name="Douglass A.P."/>
            <person name="Hanson S.J."/>
            <person name="Klenk H.-P."/>
            <person name="LaButti K.M."/>
            <person name="Lapidus A."/>
            <person name="Lindquist E.A."/>
            <person name="Lipzen A.M."/>
            <person name="Meier-Kolthoff J.P."/>
            <person name="Ohm R.A."/>
            <person name="Otillar R.P."/>
            <person name="Pangilinan J.L."/>
            <person name="Peng Y."/>
            <person name="Rokas A."/>
            <person name="Rosa C.A."/>
            <person name="Scheuner C."/>
            <person name="Sibirny A.A."/>
            <person name="Slot J.C."/>
            <person name="Stielow J.B."/>
            <person name="Sun H."/>
            <person name="Kurtzman C.P."/>
            <person name="Blackwell M."/>
            <person name="Grigoriev I.V."/>
            <person name="Jeffries T.W."/>
        </authorList>
    </citation>
    <scope>NUCLEOTIDE SEQUENCE [LARGE SCALE GENOMIC DNA]</scope>
    <source>
        <strain evidence="14">NRRL Y-1626</strain>
    </source>
</reference>
<evidence type="ECO:0000256" key="5">
    <source>
        <dbReference type="ARBA" id="ARBA00022695"/>
    </source>
</evidence>
<name>A0A1B7TD65_9ASCO</name>
<dbReference type="Pfam" id="PF01467">
    <property type="entry name" value="CTP_transf_like"/>
    <property type="match status" value="1"/>
</dbReference>
<keyword evidence="3" id="KW-0444">Lipid biosynthesis</keyword>
<accession>A0A1B7TD65</accession>
<dbReference type="EMBL" id="LXPE01000015">
    <property type="protein sequence ID" value="OBA26615.1"/>
    <property type="molecule type" value="Genomic_DNA"/>
</dbReference>
<evidence type="ECO:0000256" key="3">
    <source>
        <dbReference type="ARBA" id="ARBA00022516"/>
    </source>
</evidence>
<sequence length="341" mass="40123">MNENLYYERSWLDGCFDFMHFGHANAILQAKITSNNVNFSKYKCIWIGLHSDEEIMQHKGSFPVMTLLERCFHVSFIRWVFKKGVVQNVPYVTELDVGVNDAYCEFVLHGDDLVCDANGKDCYYNVRKENRFLIVKRTEGVSTTEIIQRILTDSYKERDNIHDYNFFLQDKDDLKLCERLSFFKDGSSRYCWVYNKKFDNILVKGGWNWTDQDNIVFYNTSRMFDMLNAGDLEVLEYIKEKKFKNCKLIIGLKIGDETCVNNFRERLFSLVSCSLVDGVLINPSTEEIQNKDIKIDHIITDDSQLDIINSRFNYLTSEVIKDRIKSQRVIYEARNKKKLDS</sequence>
<dbReference type="UniPathway" id="UPA00558">
    <property type="reaction ID" value="UER00742"/>
</dbReference>
<proteinExistence type="inferred from homology"/>
<evidence type="ECO:0000256" key="1">
    <source>
        <dbReference type="ARBA" id="ARBA00005189"/>
    </source>
</evidence>
<evidence type="ECO:0000256" key="4">
    <source>
        <dbReference type="ARBA" id="ARBA00022679"/>
    </source>
</evidence>
<evidence type="ECO:0000259" key="12">
    <source>
        <dbReference type="Pfam" id="PF01467"/>
    </source>
</evidence>
<evidence type="ECO:0000256" key="7">
    <source>
        <dbReference type="ARBA" id="ARBA00023209"/>
    </source>
</evidence>
<gene>
    <name evidence="13" type="ORF">HANVADRAFT_24734</name>
</gene>
<dbReference type="PANTHER" id="PTHR45780">
    <property type="entry name" value="ETHANOLAMINE-PHOSPHATE CYTIDYLYLTRANSFERASE"/>
    <property type="match status" value="1"/>
</dbReference>
<dbReference type="InterPro" id="IPR014729">
    <property type="entry name" value="Rossmann-like_a/b/a_fold"/>
</dbReference>
<dbReference type="GO" id="GO:0005737">
    <property type="term" value="C:cytoplasm"/>
    <property type="evidence" value="ECO:0007669"/>
    <property type="project" value="TreeGrafter"/>
</dbReference>
<evidence type="ECO:0000256" key="2">
    <source>
        <dbReference type="ARBA" id="ARBA00010101"/>
    </source>
</evidence>
<dbReference type="Gene3D" id="3.40.50.620">
    <property type="entry name" value="HUPs"/>
    <property type="match status" value="2"/>
</dbReference>
<dbReference type="GO" id="GO:0004306">
    <property type="term" value="F:ethanolamine-phosphate cytidylyltransferase activity"/>
    <property type="evidence" value="ECO:0007669"/>
    <property type="project" value="UniProtKB-EC"/>
</dbReference>
<evidence type="ECO:0000256" key="11">
    <source>
        <dbReference type="ARBA" id="ARBA00031473"/>
    </source>
</evidence>
<keyword evidence="8" id="KW-1208">Phospholipid metabolism</keyword>
<evidence type="ECO:0000256" key="10">
    <source>
        <dbReference type="ARBA" id="ARBA00024221"/>
    </source>
</evidence>
<dbReference type="PANTHER" id="PTHR45780:SF2">
    <property type="entry name" value="ETHANOLAMINE-PHOSPHATE CYTIDYLYLTRANSFERASE"/>
    <property type="match status" value="1"/>
</dbReference>
<evidence type="ECO:0000313" key="14">
    <source>
        <dbReference type="Proteomes" id="UP000092321"/>
    </source>
</evidence>
<keyword evidence="6" id="KW-0443">Lipid metabolism</keyword>
<dbReference type="GO" id="GO:0006646">
    <property type="term" value="P:phosphatidylethanolamine biosynthetic process"/>
    <property type="evidence" value="ECO:0007669"/>
    <property type="project" value="UniProtKB-UniPathway"/>
</dbReference>
<organism evidence="13 14">
    <name type="scientific">Hanseniaspora valbyensis NRRL Y-1626</name>
    <dbReference type="NCBI Taxonomy" id="766949"/>
    <lineage>
        <taxon>Eukaryota</taxon>
        <taxon>Fungi</taxon>
        <taxon>Dikarya</taxon>
        <taxon>Ascomycota</taxon>
        <taxon>Saccharomycotina</taxon>
        <taxon>Saccharomycetes</taxon>
        <taxon>Saccharomycodales</taxon>
        <taxon>Saccharomycodaceae</taxon>
        <taxon>Hanseniaspora</taxon>
    </lineage>
</organism>
<evidence type="ECO:0000256" key="8">
    <source>
        <dbReference type="ARBA" id="ARBA00023264"/>
    </source>
</evidence>
<keyword evidence="5" id="KW-0548">Nucleotidyltransferase</keyword>
<dbReference type="OrthoDB" id="40021at2759"/>
<keyword evidence="14" id="KW-1185">Reference proteome</keyword>
<dbReference type="SUPFAM" id="SSF52374">
    <property type="entry name" value="Nucleotidylyl transferase"/>
    <property type="match status" value="1"/>
</dbReference>
<evidence type="ECO:0000256" key="9">
    <source>
        <dbReference type="ARBA" id="ARBA00024191"/>
    </source>
</evidence>
<dbReference type="AlphaFoldDB" id="A0A1B7TD65"/>
<feature type="domain" description="Cytidyltransferase-like" evidence="12">
    <location>
        <begin position="12"/>
        <end position="149"/>
    </location>
</feature>
<keyword evidence="4 13" id="KW-0808">Transferase</keyword>
<evidence type="ECO:0000256" key="6">
    <source>
        <dbReference type="ARBA" id="ARBA00023098"/>
    </source>
</evidence>
<comment type="similarity">
    <text evidence="2">Belongs to the cytidylyltransferase family.</text>
</comment>
<comment type="caution">
    <text evidence="13">The sequence shown here is derived from an EMBL/GenBank/DDBJ whole genome shotgun (WGS) entry which is preliminary data.</text>
</comment>
<dbReference type="InterPro" id="IPR044608">
    <property type="entry name" value="Ect1/PCYT2"/>
</dbReference>
<dbReference type="Proteomes" id="UP000092321">
    <property type="component" value="Unassembled WGS sequence"/>
</dbReference>
<evidence type="ECO:0000313" key="13">
    <source>
        <dbReference type="EMBL" id="OBA26615.1"/>
    </source>
</evidence>
<dbReference type="InterPro" id="IPR004821">
    <property type="entry name" value="Cyt_trans-like"/>
</dbReference>
<protein>
    <recommendedName>
        <fullName evidence="10">ethanolamine-phosphate cytidylyltransferase</fullName>
        <ecNumber evidence="10">2.7.7.14</ecNumber>
    </recommendedName>
    <alternativeName>
        <fullName evidence="11">CTP:phosphoethanolamine cytidylyltransferase</fullName>
    </alternativeName>
</protein>
<dbReference type="EC" id="2.7.7.14" evidence="10"/>